<proteinExistence type="predicted"/>
<dbReference type="RefSeq" id="WP_182961272.1">
    <property type="nucleotide sequence ID" value="NZ_WNXC01000010.1"/>
</dbReference>
<dbReference type="InterPro" id="IPR011993">
    <property type="entry name" value="PH-like_dom_sf"/>
</dbReference>
<dbReference type="Pfam" id="PF02893">
    <property type="entry name" value="GRAM"/>
    <property type="match status" value="1"/>
</dbReference>
<organism evidence="3 4">
    <name type="scientific">Pedobacter gandavensis</name>
    <dbReference type="NCBI Taxonomy" id="2679963"/>
    <lineage>
        <taxon>Bacteria</taxon>
        <taxon>Pseudomonadati</taxon>
        <taxon>Bacteroidota</taxon>
        <taxon>Sphingobacteriia</taxon>
        <taxon>Sphingobacteriales</taxon>
        <taxon>Sphingobacteriaceae</taxon>
        <taxon>Pedobacter</taxon>
    </lineage>
</organism>
<sequence length="165" mass="18543">MTNFKKSILAGLVFGLGIGLYLTIKENWVLALVVGLFSGVVFSISSYMKLFSKMDNESSSFQKIDKNSIIYSGLANHYKDGISVGGKLYLSNNQLIFRSNIFSFIKRHESIIVLSEIVAVNFDDSFAPLRNGLSIVTSKRSEKFIVYKRGFWAEQIAKCKAIIYN</sequence>
<protein>
    <recommendedName>
        <fullName evidence="2">GRAM domain-containing protein</fullName>
    </recommendedName>
</protein>
<dbReference type="Gene3D" id="2.30.29.30">
    <property type="entry name" value="Pleckstrin-homology domain (PH domain)/Phosphotyrosine-binding domain (PTB)"/>
    <property type="match status" value="1"/>
</dbReference>
<name>A0ABR6F1M5_9SPHI</name>
<evidence type="ECO:0000256" key="1">
    <source>
        <dbReference type="SAM" id="Phobius"/>
    </source>
</evidence>
<feature type="transmembrane region" description="Helical" evidence="1">
    <location>
        <begin position="30"/>
        <end position="48"/>
    </location>
</feature>
<reference evidence="3 4" key="1">
    <citation type="submission" date="2019-11" db="EMBL/GenBank/DDBJ databases">
        <title>Description of Pedobacter sp. LMG 31462T.</title>
        <authorList>
            <person name="Carlier A."/>
            <person name="Qi S."/>
            <person name="Vandamme P."/>
        </authorList>
    </citation>
    <scope>NUCLEOTIDE SEQUENCE [LARGE SCALE GENOMIC DNA]</scope>
    <source>
        <strain evidence="3 4">LMG 31462</strain>
    </source>
</reference>
<dbReference type="InterPro" id="IPR004182">
    <property type="entry name" value="GRAM"/>
</dbReference>
<gene>
    <name evidence="3" type="ORF">GM920_21185</name>
</gene>
<keyword evidence="1" id="KW-0472">Membrane</keyword>
<keyword evidence="1" id="KW-0812">Transmembrane</keyword>
<evidence type="ECO:0000313" key="4">
    <source>
        <dbReference type="Proteomes" id="UP000636110"/>
    </source>
</evidence>
<feature type="transmembrane region" description="Helical" evidence="1">
    <location>
        <begin position="7"/>
        <end position="24"/>
    </location>
</feature>
<evidence type="ECO:0000259" key="2">
    <source>
        <dbReference type="Pfam" id="PF02893"/>
    </source>
</evidence>
<dbReference type="EMBL" id="WNXC01000010">
    <property type="protein sequence ID" value="MBB2151429.1"/>
    <property type="molecule type" value="Genomic_DNA"/>
</dbReference>
<dbReference type="Proteomes" id="UP000636110">
    <property type="component" value="Unassembled WGS sequence"/>
</dbReference>
<keyword evidence="1" id="KW-1133">Transmembrane helix</keyword>
<feature type="domain" description="GRAM" evidence="2">
    <location>
        <begin position="64"/>
        <end position="141"/>
    </location>
</feature>
<evidence type="ECO:0000313" key="3">
    <source>
        <dbReference type="EMBL" id="MBB2151429.1"/>
    </source>
</evidence>
<accession>A0ABR6F1M5</accession>
<comment type="caution">
    <text evidence="3">The sequence shown here is derived from an EMBL/GenBank/DDBJ whole genome shotgun (WGS) entry which is preliminary data.</text>
</comment>
<keyword evidence="4" id="KW-1185">Reference proteome</keyword>